<dbReference type="Pfam" id="PF14520">
    <property type="entry name" value="HHH_5"/>
    <property type="match status" value="1"/>
</dbReference>
<dbReference type="Gene3D" id="1.10.150.20">
    <property type="entry name" value="5' to 3' exonuclease, C-terminal subdomain"/>
    <property type="match status" value="1"/>
</dbReference>
<feature type="transmembrane region" description="Helical" evidence="2">
    <location>
        <begin position="6"/>
        <end position="27"/>
    </location>
</feature>
<gene>
    <name evidence="3" type="ORF">RCF98_17215</name>
</gene>
<proteinExistence type="predicted"/>
<keyword evidence="1" id="KW-0175">Coiled coil</keyword>
<keyword evidence="2" id="KW-0472">Membrane</keyword>
<dbReference type="Proteomes" id="UP001236657">
    <property type="component" value="Chromosome"/>
</dbReference>
<keyword evidence="2" id="KW-1133">Transmembrane helix</keyword>
<name>A0ABY9MS86_9GAMM</name>
<reference evidence="3 4" key="1">
    <citation type="submission" date="2023-08" db="EMBL/GenBank/DDBJ databases">
        <title>New molecular markers tilS and rpoB for phylogenetic and monitoring studies of the genus Thiothrix biodiversity.</title>
        <authorList>
            <person name="Ravin N.V."/>
            <person name="Smolyakov D."/>
            <person name="Markov N.D."/>
            <person name="Beletsky A.V."/>
            <person name="Mardanov A.V."/>
            <person name="Rudenko T.S."/>
            <person name="Grabovich M.Y."/>
        </authorList>
    </citation>
    <scope>NUCLEOTIDE SEQUENCE [LARGE SCALE GENOMIC DNA]</scope>
    <source>
        <strain evidence="3 4">MK1</strain>
    </source>
</reference>
<accession>A0ABY9MS86</accession>
<evidence type="ECO:0000313" key="4">
    <source>
        <dbReference type="Proteomes" id="UP001236657"/>
    </source>
</evidence>
<organism evidence="3 4">
    <name type="scientific">Thiothrix lacustris</name>
    <dbReference type="NCBI Taxonomy" id="525917"/>
    <lineage>
        <taxon>Bacteria</taxon>
        <taxon>Pseudomonadati</taxon>
        <taxon>Pseudomonadota</taxon>
        <taxon>Gammaproteobacteria</taxon>
        <taxon>Thiotrichales</taxon>
        <taxon>Thiotrichaceae</taxon>
        <taxon>Thiothrix</taxon>
    </lineage>
</organism>
<evidence type="ECO:0000256" key="2">
    <source>
        <dbReference type="SAM" id="Phobius"/>
    </source>
</evidence>
<feature type="coiled-coil region" evidence="1">
    <location>
        <begin position="31"/>
        <end position="65"/>
    </location>
</feature>
<dbReference type="EMBL" id="CP133218">
    <property type="protein sequence ID" value="WML90691.1"/>
    <property type="molecule type" value="Genomic_DNA"/>
</dbReference>
<protein>
    <submittedName>
        <fullName evidence="3">Helix-hairpin-helix domain-containing protein</fullName>
    </submittedName>
</protein>
<evidence type="ECO:0000256" key="1">
    <source>
        <dbReference type="SAM" id="Coils"/>
    </source>
</evidence>
<keyword evidence="4" id="KW-1185">Reference proteome</keyword>
<keyword evidence="2" id="KW-0812">Transmembrane</keyword>
<sequence length="179" mass="19639">MYQLVGIFMLGILTGWMAEWIFVRLFVPNPKKKLEAALQASRRENEQLQKQNDALQTAHNISQKTHATAPEKTLVQPSEALVVVEPTPTAITVSKQVQEEDDLTKLSGIGPKLEEAMKLAGINSYAQLAKLSVEDLNASLASSGIRYSKAAAESWATQAKLAKENDWDGLKTYQSALKG</sequence>
<evidence type="ECO:0000313" key="3">
    <source>
        <dbReference type="EMBL" id="WML90691.1"/>
    </source>
</evidence>
<dbReference type="RefSeq" id="WP_051543450.1">
    <property type="nucleotide sequence ID" value="NZ_CP133218.1"/>
</dbReference>